<dbReference type="Pfam" id="PF13523">
    <property type="entry name" value="Acetyltransf_8"/>
    <property type="match status" value="1"/>
</dbReference>
<gene>
    <name evidence="3" type="primary">bsbC2</name>
</gene>
<organism evidence="3">
    <name type="scientific">Tenacibaculum mesophilum</name>
    <dbReference type="NCBI Taxonomy" id="104268"/>
    <lineage>
        <taxon>Bacteria</taxon>
        <taxon>Pseudomonadati</taxon>
        <taxon>Bacteroidota</taxon>
        <taxon>Flavobacteriia</taxon>
        <taxon>Flavobacteriales</taxon>
        <taxon>Flavobacteriaceae</taxon>
        <taxon>Tenacibaculum</taxon>
    </lineage>
</organism>
<sequence>MVQTYQKIFSKEIIGLGVINIRPFQLETDTPMLHRWVTQPYAKYWGMLNKSVEEVHAEYQEIENNPHHYSYVGMIGSTPVFLMERYKASKDNIADYYDVQENDYGMHVLVAPVEKRIPQFTWHVFSTIIDYFFSLPQVERIVVEPDVNNEKIHTLNKKAGFKYQKEIELPHKKAALAFCTRETYQSALIKLEQHDK</sequence>
<dbReference type="SUPFAM" id="SSF55729">
    <property type="entry name" value="Acyl-CoA N-acyltransferases (Nat)"/>
    <property type="match status" value="1"/>
</dbReference>
<feature type="domain" description="Acyltransferase MbtK/IucB-like conserved" evidence="2">
    <location>
        <begin position="22"/>
        <end position="69"/>
    </location>
</feature>
<accession>A0A1V1FZD2</accession>
<dbReference type="SMART" id="SM01006">
    <property type="entry name" value="AlcB"/>
    <property type="match status" value="1"/>
</dbReference>
<name>A0A1V1FZD2_9FLAO</name>
<dbReference type="GO" id="GO:0019290">
    <property type="term" value="P:siderophore biosynthetic process"/>
    <property type="evidence" value="ECO:0007669"/>
    <property type="project" value="InterPro"/>
</dbReference>
<dbReference type="EMBL" id="LC090204">
    <property type="protein sequence ID" value="BAX07669.1"/>
    <property type="molecule type" value="Genomic_DNA"/>
</dbReference>
<dbReference type="AlphaFoldDB" id="A0A1V1FZD2"/>
<dbReference type="PANTHER" id="PTHR31438">
    <property type="entry name" value="LYSINE N-ACYLTRANSFERASE C17G9.06C-RELATED"/>
    <property type="match status" value="1"/>
</dbReference>
<proteinExistence type="predicted"/>
<dbReference type="Gene3D" id="3.40.630.30">
    <property type="match status" value="1"/>
</dbReference>
<evidence type="ECO:0000313" key="3">
    <source>
        <dbReference type="EMBL" id="BAX07669.1"/>
    </source>
</evidence>
<dbReference type="InterPro" id="IPR019432">
    <property type="entry name" value="Acyltransferase_MbtK/IucB-like"/>
</dbReference>
<dbReference type="GO" id="GO:0016410">
    <property type="term" value="F:N-acyltransferase activity"/>
    <property type="evidence" value="ECO:0007669"/>
    <property type="project" value="TreeGrafter"/>
</dbReference>
<dbReference type="RefSeq" id="WP_159611090.1">
    <property type="nucleotide sequence ID" value="NZ_CANLMG010000006.1"/>
</dbReference>
<protein>
    <submittedName>
        <fullName evidence="3">Acetyltransferase</fullName>
    </submittedName>
</protein>
<evidence type="ECO:0000259" key="2">
    <source>
        <dbReference type="SMART" id="SM01006"/>
    </source>
</evidence>
<reference evidence="3" key="1">
    <citation type="submission" date="2015-10" db="EMBL/GenBank/DDBJ databases">
        <title>Cloning and Heterologous Expression of the Bisucaberin B Biosynthetic Gene Cluster from a Marine Bacterium Tenacibaculum mesophilum.</title>
        <authorList>
            <person name="Fujita M.J."/>
        </authorList>
    </citation>
    <scope>NUCLEOTIDE SEQUENCE</scope>
    <source>
        <strain evidence="3">PS-1</strain>
    </source>
</reference>
<evidence type="ECO:0000256" key="1">
    <source>
        <dbReference type="ARBA" id="ARBA00004924"/>
    </source>
</evidence>
<comment type="pathway">
    <text evidence="1">Siderophore biosynthesis.</text>
</comment>
<dbReference type="PANTHER" id="PTHR31438:SF1">
    <property type="entry name" value="LYSINE N-ACYLTRANSFERASE C17G9.06C-RELATED"/>
    <property type="match status" value="1"/>
</dbReference>
<dbReference type="InterPro" id="IPR016181">
    <property type="entry name" value="Acyl_CoA_acyltransferase"/>
</dbReference>
<keyword evidence="3" id="KW-0808">Transferase</keyword>